<name>A0A0N4WMD6_HAEPC</name>
<evidence type="ECO:0000256" key="1">
    <source>
        <dbReference type="SAM" id="MobiDB-lite"/>
    </source>
</evidence>
<reference evidence="4" key="1">
    <citation type="submission" date="2017-02" db="UniProtKB">
        <authorList>
            <consortium name="WormBaseParasite"/>
        </authorList>
    </citation>
    <scope>IDENTIFICATION</scope>
</reference>
<accession>A0A0N4WMD6</accession>
<dbReference type="EMBL" id="UZAF01017842">
    <property type="protein sequence ID" value="VDO45451.1"/>
    <property type="molecule type" value="Genomic_DNA"/>
</dbReference>
<proteinExistence type="predicted"/>
<dbReference type="Proteomes" id="UP000268014">
    <property type="component" value="Unassembled WGS sequence"/>
</dbReference>
<evidence type="ECO:0000313" key="2">
    <source>
        <dbReference type="EMBL" id="VDO45451.1"/>
    </source>
</evidence>
<gene>
    <name evidence="2" type="ORF">HPLM_LOCUS12358</name>
</gene>
<sequence>MRHSAVVQEKKLRHWLTITIWQNYYKSARIVITVYRSKILAISATDRRLFAFSSLDSLNSATTWDVAGVSPIREAGFGGRVGAVVGRLFIRCGSGGGESASVVTRGEDEGPGELIPVL</sequence>
<dbReference type="AlphaFoldDB" id="A0A0N4WMD6"/>
<dbReference type="WBParaSite" id="HPLM_0001236601-mRNA-1">
    <property type="protein sequence ID" value="HPLM_0001236601-mRNA-1"/>
    <property type="gene ID" value="HPLM_0001236601"/>
</dbReference>
<evidence type="ECO:0000313" key="4">
    <source>
        <dbReference type="WBParaSite" id="HPLM_0001236601-mRNA-1"/>
    </source>
</evidence>
<feature type="region of interest" description="Disordered" evidence="1">
    <location>
        <begin position="96"/>
        <end position="118"/>
    </location>
</feature>
<organism evidence="4">
    <name type="scientific">Haemonchus placei</name>
    <name type="common">Barber's pole worm</name>
    <dbReference type="NCBI Taxonomy" id="6290"/>
    <lineage>
        <taxon>Eukaryota</taxon>
        <taxon>Metazoa</taxon>
        <taxon>Ecdysozoa</taxon>
        <taxon>Nematoda</taxon>
        <taxon>Chromadorea</taxon>
        <taxon>Rhabditida</taxon>
        <taxon>Rhabditina</taxon>
        <taxon>Rhabditomorpha</taxon>
        <taxon>Strongyloidea</taxon>
        <taxon>Trichostrongylidae</taxon>
        <taxon>Haemonchus</taxon>
    </lineage>
</organism>
<reference evidence="2 3" key="2">
    <citation type="submission" date="2018-11" db="EMBL/GenBank/DDBJ databases">
        <authorList>
            <consortium name="Pathogen Informatics"/>
        </authorList>
    </citation>
    <scope>NUCLEOTIDE SEQUENCE [LARGE SCALE GENOMIC DNA]</scope>
    <source>
        <strain evidence="2 3">MHpl1</strain>
    </source>
</reference>
<keyword evidence="3" id="KW-1185">Reference proteome</keyword>
<protein>
    <submittedName>
        <fullName evidence="4">Transducin/WD40 repeat-like superfamily protein</fullName>
    </submittedName>
</protein>
<evidence type="ECO:0000313" key="3">
    <source>
        <dbReference type="Proteomes" id="UP000268014"/>
    </source>
</evidence>